<protein>
    <submittedName>
        <fullName evidence="5">Short-chain dehydrogenase</fullName>
    </submittedName>
</protein>
<evidence type="ECO:0000313" key="5">
    <source>
        <dbReference type="EMBL" id="KKI98988.1"/>
    </source>
</evidence>
<dbReference type="NCBIfam" id="NF005672">
    <property type="entry name" value="PRK07454.1"/>
    <property type="match status" value="1"/>
</dbReference>
<dbReference type="SUPFAM" id="SSF51735">
    <property type="entry name" value="NAD(P)-binding Rossmann-fold domains"/>
    <property type="match status" value="1"/>
</dbReference>
<dbReference type="InterPro" id="IPR020904">
    <property type="entry name" value="Sc_DH/Rdtase_CS"/>
</dbReference>
<dbReference type="AlphaFoldDB" id="A0A0M2PWF0"/>
<evidence type="ECO:0000313" key="6">
    <source>
        <dbReference type="Proteomes" id="UP000034681"/>
    </source>
</evidence>
<dbReference type="InterPro" id="IPR002347">
    <property type="entry name" value="SDR_fam"/>
</dbReference>
<evidence type="ECO:0000256" key="3">
    <source>
        <dbReference type="RuleBase" id="RU000363"/>
    </source>
</evidence>
<gene>
    <name evidence="5" type="ORF">PROH_14325</name>
</gene>
<evidence type="ECO:0000256" key="1">
    <source>
        <dbReference type="ARBA" id="ARBA00006484"/>
    </source>
</evidence>
<dbReference type="FunFam" id="3.40.50.720:FF:000084">
    <property type="entry name" value="Short-chain dehydrogenase reductase"/>
    <property type="match status" value="1"/>
</dbReference>
<dbReference type="PROSITE" id="PS00061">
    <property type="entry name" value="ADH_SHORT"/>
    <property type="match status" value="1"/>
</dbReference>
<evidence type="ECO:0000256" key="2">
    <source>
        <dbReference type="ARBA" id="ARBA00023002"/>
    </source>
</evidence>
<dbReference type="PRINTS" id="PR00081">
    <property type="entry name" value="GDHRDH"/>
</dbReference>
<dbReference type="RefSeq" id="WP_016922895.1">
    <property type="nucleotide sequence ID" value="NZ_KB235937.1"/>
</dbReference>
<dbReference type="InterPro" id="IPR057326">
    <property type="entry name" value="KR_dom"/>
</dbReference>
<dbReference type="OrthoDB" id="9775296at2"/>
<dbReference type="STRING" id="317619.GCA_000332315_01995"/>
<keyword evidence="6" id="KW-1185">Reference proteome</keyword>
<accession>A0A0M2PWF0</accession>
<name>A0A0M2PWF0_PROHO</name>
<organism evidence="5 6">
    <name type="scientific">Prochlorothrix hollandica PCC 9006 = CALU 1027</name>
    <dbReference type="NCBI Taxonomy" id="317619"/>
    <lineage>
        <taxon>Bacteria</taxon>
        <taxon>Bacillati</taxon>
        <taxon>Cyanobacteriota</taxon>
        <taxon>Cyanophyceae</taxon>
        <taxon>Prochlorotrichales</taxon>
        <taxon>Prochlorotrichaceae</taxon>
        <taxon>Prochlorothrix</taxon>
    </lineage>
</organism>
<dbReference type="CDD" id="cd05233">
    <property type="entry name" value="SDR_c"/>
    <property type="match status" value="1"/>
</dbReference>
<dbReference type="Pfam" id="PF00106">
    <property type="entry name" value="adh_short"/>
    <property type="match status" value="1"/>
</dbReference>
<keyword evidence="2" id="KW-0560">Oxidoreductase</keyword>
<proteinExistence type="inferred from homology"/>
<feature type="domain" description="Ketoreductase" evidence="4">
    <location>
        <begin position="7"/>
        <end position="201"/>
    </location>
</feature>
<dbReference type="PANTHER" id="PTHR44196:SF1">
    <property type="entry name" value="DEHYDROGENASE_REDUCTASE SDR FAMILY MEMBER 7B"/>
    <property type="match status" value="1"/>
</dbReference>
<dbReference type="PIRSF" id="PIRSF000126">
    <property type="entry name" value="11-beta-HSD1"/>
    <property type="match status" value="1"/>
</dbReference>
<sequence length="241" mass="25290">MTSPPQHCALITGASRGIGRATALTFAQAGINLILVGRSAQELETVADLAKQFGVQVSAHCLDLADLPQVKSAIANLCDRHGPIDVLVNNAGMGYTNTLDETALGDWQRVIDVNLTSVLLCVQGALPTLRRCETSTIINISSIAASNAFPQWGCYSVSKAGLVALSKTLAVEERSQGVRVTLVTPGATNSSIWDTETVQADFDRSQMLAPETIAQSILHVALAPKGSVIEELVLTPSAGAL</sequence>
<evidence type="ECO:0000259" key="4">
    <source>
        <dbReference type="SMART" id="SM00822"/>
    </source>
</evidence>
<dbReference type="GO" id="GO:0016020">
    <property type="term" value="C:membrane"/>
    <property type="evidence" value="ECO:0007669"/>
    <property type="project" value="TreeGrafter"/>
</dbReference>
<dbReference type="Proteomes" id="UP000034681">
    <property type="component" value="Unassembled WGS sequence"/>
</dbReference>
<comment type="caution">
    <text evidence="5">The sequence shown here is derived from an EMBL/GenBank/DDBJ whole genome shotgun (WGS) entry which is preliminary data.</text>
</comment>
<dbReference type="EMBL" id="AJTX02000006">
    <property type="protein sequence ID" value="KKI98988.1"/>
    <property type="molecule type" value="Genomic_DNA"/>
</dbReference>
<dbReference type="eggNOG" id="COG4221">
    <property type="taxonomic scope" value="Bacteria"/>
</dbReference>
<reference evidence="5" key="1">
    <citation type="submission" date="2012-04" db="EMBL/GenBank/DDBJ databases">
        <authorList>
            <person name="Borisov I.G."/>
            <person name="Ivanikova N.V."/>
            <person name="Pinevich A.V."/>
        </authorList>
    </citation>
    <scope>NUCLEOTIDE SEQUENCE</scope>
    <source>
        <strain evidence="5">CALU 1027</strain>
    </source>
</reference>
<dbReference type="SMART" id="SM00822">
    <property type="entry name" value="PKS_KR"/>
    <property type="match status" value="1"/>
</dbReference>
<dbReference type="PRINTS" id="PR00080">
    <property type="entry name" value="SDRFAMILY"/>
</dbReference>
<dbReference type="InterPro" id="IPR036291">
    <property type="entry name" value="NAD(P)-bd_dom_sf"/>
</dbReference>
<dbReference type="Gene3D" id="3.40.50.720">
    <property type="entry name" value="NAD(P)-binding Rossmann-like Domain"/>
    <property type="match status" value="1"/>
</dbReference>
<dbReference type="GO" id="GO:0016491">
    <property type="term" value="F:oxidoreductase activity"/>
    <property type="evidence" value="ECO:0007669"/>
    <property type="project" value="UniProtKB-KW"/>
</dbReference>
<dbReference type="PANTHER" id="PTHR44196">
    <property type="entry name" value="DEHYDROGENASE/REDUCTASE SDR FAMILY MEMBER 7B"/>
    <property type="match status" value="1"/>
</dbReference>
<comment type="similarity">
    <text evidence="1 3">Belongs to the short-chain dehydrogenases/reductases (SDR) family.</text>
</comment>